<dbReference type="PATRIC" id="fig|1423806.3.peg.332"/>
<comment type="miscellaneous">
    <text evidence="9">This enzyme catalyzes only one turnover and therefore is not strictly catalytic. According to one definition, an enzyme is a biocatalyst that acts repeatedly and over many reaction cycles.</text>
</comment>
<comment type="similarity">
    <text evidence="2 9">Belongs to the MGMT family.</text>
</comment>
<dbReference type="Proteomes" id="UP000050961">
    <property type="component" value="Unassembled WGS sequence"/>
</dbReference>
<sequence length="195" mass="21758">MQKNKGYSSKTVKAYLKQVNENFKHSSKKLNLNLIATPLGEMLSLSDQCFLYLLEFADKKNLVEEIKETARRQSAFVVLGDTSINQRVRKQLREYFSGERKSFSLPLCKSGTPFQKSVWAVLQKIPAGETLSYQEVAARLGNAKLVRAVGSANRSNKLALVIPCHRVIRANGELGGYAGGVERKLKLLQLERGGK</sequence>
<dbReference type="EC" id="2.1.1.63" evidence="9"/>
<evidence type="ECO:0000256" key="8">
    <source>
        <dbReference type="ARBA" id="ARBA00049348"/>
    </source>
</evidence>
<feature type="active site" description="Nucleophile; methyl group acceptor" evidence="9">
    <location>
        <position position="164"/>
    </location>
</feature>
<dbReference type="InterPro" id="IPR036217">
    <property type="entry name" value="MethylDNA_cys_MeTrfase_DNAb"/>
</dbReference>
<dbReference type="eggNOG" id="COG0350">
    <property type="taxonomic scope" value="Bacteria"/>
</dbReference>
<dbReference type="AlphaFoldDB" id="A0A023CYQ7"/>
<keyword evidence="7 9" id="KW-0234">DNA repair</keyword>
<proteinExistence type="inferred from homology"/>
<feature type="domain" description="Methylguanine DNA methyltransferase ribonuclease-like" evidence="11">
    <location>
        <begin position="34"/>
        <end position="107"/>
    </location>
</feature>
<comment type="catalytic activity">
    <reaction evidence="8 9">
        <text>a 6-O-methyl-2'-deoxyguanosine in DNA + L-cysteinyl-[protein] = S-methyl-L-cysteinyl-[protein] + a 2'-deoxyguanosine in DNA</text>
        <dbReference type="Rhea" id="RHEA:24000"/>
        <dbReference type="Rhea" id="RHEA-COMP:10131"/>
        <dbReference type="Rhea" id="RHEA-COMP:10132"/>
        <dbReference type="Rhea" id="RHEA-COMP:11367"/>
        <dbReference type="Rhea" id="RHEA-COMP:11368"/>
        <dbReference type="ChEBI" id="CHEBI:29950"/>
        <dbReference type="ChEBI" id="CHEBI:82612"/>
        <dbReference type="ChEBI" id="CHEBI:85445"/>
        <dbReference type="ChEBI" id="CHEBI:85448"/>
        <dbReference type="EC" id="2.1.1.63"/>
    </reaction>
</comment>
<gene>
    <name evidence="12" type="ORF">FD15_GL000324</name>
</gene>
<evidence type="ECO:0000256" key="4">
    <source>
        <dbReference type="ARBA" id="ARBA00022603"/>
    </source>
</evidence>
<feature type="domain" description="Methylated-DNA-[protein]-cysteine S-methyltransferase DNA binding" evidence="10">
    <location>
        <begin position="113"/>
        <end position="192"/>
    </location>
</feature>
<comment type="function">
    <text evidence="9">Involved in the cellular defense against the biological effects of O6-methylguanine (O6-MeG) and O4-methylthymine (O4-MeT) in DNA. Repairs the methylated nucleobase in DNA by stoichiometrically transferring the methyl group to a cysteine residue in the enzyme. This is a suicide reaction: the enzyme is irreversibly inactivated.</text>
</comment>
<dbReference type="Gene3D" id="3.30.160.70">
    <property type="entry name" value="Methylated DNA-protein cysteine methyltransferase domain"/>
    <property type="match status" value="1"/>
</dbReference>
<evidence type="ECO:0000256" key="6">
    <source>
        <dbReference type="ARBA" id="ARBA00022763"/>
    </source>
</evidence>
<dbReference type="InterPro" id="IPR036631">
    <property type="entry name" value="MGMT_N_sf"/>
</dbReference>
<dbReference type="InterPro" id="IPR014048">
    <property type="entry name" value="MethylDNA_cys_MeTrfase_DNA-bd"/>
</dbReference>
<dbReference type="EMBL" id="AYZF01000008">
    <property type="protein sequence ID" value="KRN06769.1"/>
    <property type="molecule type" value="Genomic_DNA"/>
</dbReference>
<dbReference type="GO" id="GO:0003908">
    <property type="term" value="F:methylated-DNA-[protein]-cysteine S-methyltransferase activity"/>
    <property type="evidence" value="ECO:0007669"/>
    <property type="project" value="UniProtKB-UniRule"/>
</dbReference>
<evidence type="ECO:0000256" key="5">
    <source>
        <dbReference type="ARBA" id="ARBA00022679"/>
    </source>
</evidence>
<dbReference type="PROSITE" id="PS00374">
    <property type="entry name" value="MGMT"/>
    <property type="match status" value="1"/>
</dbReference>
<dbReference type="FunFam" id="1.10.10.10:FF:000214">
    <property type="entry name" value="Methylated-DNA--protein-cysteine methyltransferase"/>
    <property type="match status" value="1"/>
</dbReference>
<reference evidence="12 13" key="1">
    <citation type="journal article" date="2015" name="Genome Announc.">
        <title>Expanding the biotechnology potential of lactobacilli through comparative genomics of 213 strains and associated genera.</title>
        <authorList>
            <person name="Sun Z."/>
            <person name="Harris H.M."/>
            <person name="McCann A."/>
            <person name="Guo C."/>
            <person name="Argimon S."/>
            <person name="Zhang W."/>
            <person name="Yang X."/>
            <person name="Jeffery I.B."/>
            <person name="Cooney J.C."/>
            <person name="Kagawa T.F."/>
            <person name="Liu W."/>
            <person name="Song Y."/>
            <person name="Salvetti E."/>
            <person name="Wrobel A."/>
            <person name="Rasinkangas P."/>
            <person name="Parkhill J."/>
            <person name="Rea M.C."/>
            <person name="O'Sullivan O."/>
            <person name="Ritari J."/>
            <person name="Douillard F.P."/>
            <person name="Paul Ross R."/>
            <person name="Yang R."/>
            <person name="Briner A.E."/>
            <person name="Felis G.E."/>
            <person name="de Vos W.M."/>
            <person name="Barrangou R."/>
            <person name="Klaenhammer T.R."/>
            <person name="Caufield P.W."/>
            <person name="Cui Y."/>
            <person name="Zhang H."/>
            <person name="O'Toole P.W."/>
        </authorList>
    </citation>
    <scope>NUCLEOTIDE SEQUENCE [LARGE SCALE GENOMIC DNA]</scope>
    <source>
        <strain evidence="12 13">DSM 21376</strain>
    </source>
</reference>
<dbReference type="SUPFAM" id="SSF53155">
    <property type="entry name" value="Methylated DNA-protein cysteine methyltransferase domain"/>
    <property type="match status" value="1"/>
</dbReference>
<dbReference type="InterPro" id="IPR036388">
    <property type="entry name" value="WH-like_DNA-bd_sf"/>
</dbReference>
<dbReference type="CDD" id="cd06445">
    <property type="entry name" value="ATase"/>
    <property type="match status" value="1"/>
</dbReference>
<dbReference type="GO" id="GO:0005737">
    <property type="term" value="C:cytoplasm"/>
    <property type="evidence" value="ECO:0007669"/>
    <property type="project" value="UniProtKB-SubCell"/>
</dbReference>
<evidence type="ECO:0000256" key="9">
    <source>
        <dbReference type="HAMAP-Rule" id="MF_00772"/>
    </source>
</evidence>
<dbReference type="Pfam" id="PF01035">
    <property type="entry name" value="DNA_binding_1"/>
    <property type="match status" value="1"/>
</dbReference>
<organism evidence="12 13">
    <name type="scientific">Liquorilactobacillus sucicola DSM 21376 = JCM 15457</name>
    <dbReference type="NCBI Taxonomy" id="1423806"/>
    <lineage>
        <taxon>Bacteria</taxon>
        <taxon>Bacillati</taxon>
        <taxon>Bacillota</taxon>
        <taxon>Bacilli</taxon>
        <taxon>Lactobacillales</taxon>
        <taxon>Lactobacillaceae</taxon>
        <taxon>Liquorilactobacillus</taxon>
    </lineage>
</organism>
<keyword evidence="3 9" id="KW-0963">Cytoplasm</keyword>
<dbReference type="InterPro" id="IPR001497">
    <property type="entry name" value="MethylDNA_cys_MeTrfase_AS"/>
</dbReference>
<evidence type="ECO:0000259" key="10">
    <source>
        <dbReference type="Pfam" id="PF01035"/>
    </source>
</evidence>
<dbReference type="Pfam" id="PF02870">
    <property type="entry name" value="Methyltransf_1N"/>
    <property type="match status" value="1"/>
</dbReference>
<dbReference type="STRING" id="1423806.FD15_GL000324"/>
<evidence type="ECO:0000313" key="13">
    <source>
        <dbReference type="Proteomes" id="UP000050961"/>
    </source>
</evidence>
<dbReference type="GO" id="GO:0006307">
    <property type="term" value="P:DNA alkylation repair"/>
    <property type="evidence" value="ECO:0007669"/>
    <property type="project" value="UniProtKB-UniRule"/>
</dbReference>
<accession>A0A023CYQ7</accession>
<dbReference type="InterPro" id="IPR023546">
    <property type="entry name" value="MGMT"/>
</dbReference>
<evidence type="ECO:0000256" key="3">
    <source>
        <dbReference type="ARBA" id="ARBA00022490"/>
    </source>
</evidence>
<comment type="catalytic activity">
    <reaction evidence="1 9">
        <text>a 4-O-methyl-thymidine in DNA + L-cysteinyl-[protein] = a thymidine in DNA + S-methyl-L-cysteinyl-[protein]</text>
        <dbReference type="Rhea" id="RHEA:53428"/>
        <dbReference type="Rhea" id="RHEA-COMP:10131"/>
        <dbReference type="Rhea" id="RHEA-COMP:10132"/>
        <dbReference type="Rhea" id="RHEA-COMP:13555"/>
        <dbReference type="Rhea" id="RHEA-COMP:13556"/>
        <dbReference type="ChEBI" id="CHEBI:29950"/>
        <dbReference type="ChEBI" id="CHEBI:82612"/>
        <dbReference type="ChEBI" id="CHEBI:137386"/>
        <dbReference type="ChEBI" id="CHEBI:137387"/>
        <dbReference type="EC" id="2.1.1.63"/>
    </reaction>
</comment>
<dbReference type="PANTHER" id="PTHR10815">
    <property type="entry name" value="METHYLATED-DNA--PROTEIN-CYSTEINE METHYLTRANSFERASE"/>
    <property type="match status" value="1"/>
</dbReference>
<dbReference type="InterPro" id="IPR008332">
    <property type="entry name" value="MethylG_MeTrfase_N"/>
</dbReference>
<keyword evidence="6 9" id="KW-0227">DNA damage</keyword>
<dbReference type="SUPFAM" id="SSF46767">
    <property type="entry name" value="Methylated DNA-protein cysteine methyltransferase, C-terminal domain"/>
    <property type="match status" value="1"/>
</dbReference>
<dbReference type="GO" id="GO:0032259">
    <property type="term" value="P:methylation"/>
    <property type="evidence" value="ECO:0007669"/>
    <property type="project" value="UniProtKB-KW"/>
</dbReference>
<comment type="subcellular location">
    <subcellularLocation>
        <location evidence="9">Cytoplasm</location>
    </subcellularLocation>
</comment>
<comment type="caution">
    <text evidence="12">The sequence shown here is derived from an EMBL/GenBank/DDBJ whole genome shotgun (WGS) entry which is preliminary data.</text>
</comment>
<protein>
    <recommendedName>
        <fullName evidence="9">Methylated-DNA--protein-cysteine methyltransferase</fullName>
        <ecNumber evidence="9">2.1.1.63</ecNumber>
    </recommendedName>
    <alternativeName>
        <fullName evidence="9">6-O-methylguanine-DNA methyltransferase</fullName>
        <shortName evidence="9">MGMT</shortName>
    </alternativeName>
    <alternativeName>
        <fullName evidence="9">O-6-methylguanine-DNA-alkyltransferase</fullName>
    </alternativeName>
</protein>
<evidence type="ECO:0000256" key="2">
    <source>
        <dbReference type="ARBA" id="ARBA00008711"/>
    </source>
</evidence>
<evidence type="ECO:0000256" key="7">
    <source>
        <dbReference type="ARBA" id="ARBA00023204"/>
    </source>
</evidence>
<evidence type="ECO:0000259" key="11">
    <source>
        <dbReference type="Pfam" id="PF02870"/>
    </source>
</evidence>
<evidence type="ECO:0000313" key="12">
    <source>
        <dbReference type="EMBL" id="KRN06769.1"/>
    </source>
</evidence>
<name>A0A023CYQ7_9LACO</name>
<keyword evidence="5 9" id="KW-0808">Transferase</keyword>
<dbReference type="OrthoDB" id="9802228at2"/>
<dbReference type="HAMAP" id="MF_00772">
    <property type="entry name" value="OGT"/>
    <property type="match status" value="1"/>
</dbReference>
<dbReference type="Gene3D" id="1.10.10.10">
    <property type="entry name" value="Winged helix-like DNA-binding domain superfamily/Winged helix DNA-binding domain"/>
    <property type="match status" value="1"/>
</dbReference>
<dbReference type="PANTHER" id="PTHR10815:SF5">
    <property type="entry name" value="METHYLATED-DNA--PROTEIN-CYSTEINE METHYLTRANSFERASE"/>
    <property type="match status" value="1"/>
</dbReference>
<keyword evidence="4 9" id="KW-0489">Methyltransferase</keyword>
<keyword evidence="13" id="KW-1185">Reference proteome</keyword>
<dbReference type="NCBIfam" id="TIGR00589">
    <property type="entry name" value="ogt"/>
    <property type="match status" value="1"/>
</dbReference>
<dbReference type="RefSeq" id="WP_051993418.1">
    <property type="nucleotide sequence ID" value="NZ_AYZF01000008.1"/>
</dbReference>
<evidence type="ECO:0000256" key="1">
    <source>
        <dbReference type="ARBA" id="ARBA00001286"/>
    </source>
</evidence>